<gene>
    <name evidence="1" type="ORF">MAF45_08840</name>
</gene>
<keyword evidence="2" id="KW-1185">Reference proteome</keyword>
<evidence type="ECO:0000313" key="2">
    <source>
        <dbReference type="Proteomes" id="UP001297600"/>
    </source>
</evidence>
<comment type="caution">
    <text evidence="1">The sequence shown here is derived from an EMBL/GenBank/DDBJ whole genome shotgun (WGS) entry which is preliminary data.</text>
</comment>
<proteinExistence type="predicted"/>
<dbReference type="EMBL" id="JAKNCT010000010">
    <property type="protein sequence ID" value="MCG5031547.1"/>
    <property type="molecule type" value="Genomic_DNA"/>
</dbReference>
<accession>A0ABS9MSN4</accession>
<evidence type="ECO:0008006" key="3">
    <source>
        <dbReference type="Google" id="ProtNLM"/>
    </source>
</evidence>
<evidence type="ECO:0000313" key="1">
    <source>
        <dbReference type="EMBL" id="MCG5031547.1"/>
    </source>
</evidence>
<reference evidence="1 2" key="1">
    <citation type="submission" date="2022-02" db="EMBL/GenBank/DDBJ databases">
        <title>Mesosutterella porci, a novel member of the family Sutterellaceae from pig feces.</title>
        <authorList>
            <person name="Wylensek D."/>
            <person name="Clavel T."/>
        </authorList>
    </citation>
    <scope>NUCLEOTIDE SEQUENCE [LARGE SCALE GENOMIC DNA]</scope>
    <source>
        <strain evidence="2">oilRF-744-wt-GAM-9</strain>
    </source>
</reference>
<name>A0ABS9MSN4_9BURK</name>
<dbReference type="RefSeq" id="WP_237979363.1">
    <property type="nucleotide sequence ID" value="NZ_JAKNCT010000010.1"/>
</dbReference>
<protein>
    <recommendedName>
        <fullName evidence="3">DUF2946 domain-containing protein</fullName>
    </recommendedName>
</protein>
<organism evidence="1 2">
    <name type="scientific">Mesosutterella porci</name>
    <dbReference type="NCBI Taxonomy" id="2915351"/>
    <lineage>
        <taxon>Bacteria</taxon>
        <taxon>Pseudomonadati</taxon>
        <taxon>Pseudomonadota</taxon>
        <taxon>Betaproteobacteria</taxon>
        <taxon>Burkholderiales</taxon>
        <taxon>Sutterellaceae</taxon>
        <taxon>Mesosutterella</taxon>
    </lineage>
</organism>
<sequence length="121" mass="11793">MDHANAFLRTALGALLLFVLAAALLLRPSAAVSMMGQAPAAAAVPAVAGPHACCPGLGQHRASAAAAPQGGGFHHVCCELTLAAGSPSAPAGLMTPPAPFPAARTAAPELQGGGIYRPPIA</sequence>
<dbReference type="Proteomes" id="UP001297600">
    <property type="component" value="Unassembled WGS sequence"/>
</dbReference>